<dbReference type="GO" id="GO:0005886">
    <property type="term" value="C:plasma membrane"/>
    <property type="evidence" value="ECO:0007669"/>
    <property type="project" value="TreeGrafter"/>
</dbReference>
<dbReference type="GO" id="GO:0071385">
    <property type="term" value="P:cellular response to glucocorticoid stimulus"/>
    <property type="evidence" value="ECO:0007669"/>
    <property type="project" value="TreeGrafter"/>
</dbReference>
<dbReference type="PANTHER" id="PTHR10502">
    <property type="entry name" value="ANNEXIN"/>
    <property type="match status" value="1"/>
</dbReference>
<keyword evidence="3 7" id="KW-0677">Repeat</keyword>
<dbReference type="GO" id="GO:0006909">
    <property type="term" value="P:phagocytosis"/>
    <property type="evidence" value="ECO:0007669"/>
    <property type="project" value="TreeGrafter"/>
</dbReference>
<dbReference type="PANTHER" id="PTHR10502:SF237">
    <property type="entry name" value="ANNEXIN"/>
    <property type="match status" value="1"/>
</dbReference>
<evidence type="ECO:0000313" key="8">
    <source>
        <dbReference type="EMBL" id="KAI1904925.1"/>
    </source>
</evidence>
<dbReference type="SMART" id="SM00335">
    <property type="entry name" value="ANX"/>
    <property type="match status" value="4"/>
</dbReference>
<keyword evidence="5 7" id="KW-0041">Annexin</keyword>
<dbReference type="InterPro" id="IPR037104">
    <property type="entry name" value="Annexin_sf"/>
</dbReference>
<dbReference type="Proteomes" id="UP000829720">
    <property type="component" value="Unassembled WGS sequence"/>
</dbReference>
<evidence type="ECO:0000256" key="5">
    <source>
        <dbReference type="ARBA" id="ARBA00023216"/>
    </source>
</evidence>
<dbReference type="OrthoDB" id="37886at2759"/>
<name>A0A8T3EBA4_9TELE</name>
<organism evidence="8 9">
    <name type="scientific">Albula goreensis</name>
    <dbReference type="NCBI Taxonomy" id="1534307"/>
    <lineage>
        <taxon>Eukaryota</taxon>
        <taxon>Metazoa</taxon>
        <taxon>Chordata</taxon>
        <taxon>Craniata</taxon>
        <taxon>Vertebrata</taxon>
        <taxon>Euteleostomi</taxon>
        <taxon>Actinopterygii</taxon>
        <taxon>Neopterygii</taxon>
        <taxon>Teleostei</taxon>
        <taxon>Albuliformes</taxon>
        <taxon>Albulidae</taxon>
        <taxon>Albula</taxon>
    </lineage>
</organism>
<accession>A0A8T3EBA4</accession>
<evidence type="ECO:0000256" key="2">
    <source>
        <dbReference type="ARBA" id="ARBA00022553"/>
    </source>
</evidence>
<dbReference type="Gene3D" id="1.10.220.10">
    <property type="entry name" value="Annexin"/>
    <property type="match status" value="4"/>
</dbReference>
<dbReference type="InterPro" id="IPR018252">
    <property type="entry name" value="Annexin_repeat_CS"/>
</dbReference>
<evidence type="ECO:0000256" key="6">
    <source>
        <dbReference type="ARBA" id="ARBA00023302"/>
    </source>
</evidence>
<comment type="similarity">
    <text evidence="1 7">Belongs to the annexin family.</text>
</comment>
<dbReference type="GO" id="GO:0005509">
    <property type="term" value="F:calcium ion binding"/>
    <property type="evidence" value="ECO:0007669"/>
    <property type="project" value="InterPro"/>
</dbReference>
<dbReference type="InterPro" id="IPR001464">
    <property type="entry name" value="Annexin"/>
</dbReference>
<dbReference type="PRINTS" id="PR00196">
    <property type="entry name" value="ANNEXIN"/>
</dbReference>
<evidence type="ECO:0000313" key="9">
    <source>
        <dbReference type="Proteomes" id="UP000829720"/>
    </source>
</evidence>
<dbReference type="GO" id="GO:0005544">
    <property type="term" value="F:calcium-dependent phospholipid binding"/>
    <property type="evidence" value="ECO:0007669"/>
    <property type="project" value="UniProtKB-KW"/>
</dbReference>
<keyword evidence="4 7" id="KW-0106">Calcium</keyword>
<dbReference type="AlphaFoldDB" id="A0A8T3EBA4"/>
<dbReference type="GO" id="GO:0005634">
    <property type="term" value="C:nucleus"/>
    <property type="evidence" value="ECO:0007669"/>
    <property type="project" value="TreeGrafter"/>
</dbReference>
<evidence type="ECO:0000256" key="7">
    <source>
        <dbReference type="RuleBase" id="RU003540"/>
    </source>
</evidence>
<comment type="caution">
    <text evidence="8">The sequence shown here is derived from an EMBL/GenBank/DDBJ whole genome shotgun (WGS) entry which is preliminary data.</text>
</comment>
<gene>
    <name evidence="8" type="ORF">AGOR_G00010700</name>
</gene>
<dbReference type="PROSITE" id="PS51897">
    <property type="entry name" value="ANNEXIN_2"/>
    <property type="match status" value="4"/>
</dbReference>
<proteinExistence type="inferred from homology"/>
<evidence type="ECO:0000256" key="3">
    <source>
        <dbReference type="ARBA" id="ARBA00022737"/>
    </source>
</evidence>
<keyword evidence="9" id="KW-1185">Reference proteome</keyword>
<sequence>MSFFKDLLRDIANLDDDDDESFKGSVCPYALFSASSDADMLNRAIKAPGVEETAIMDLLVKRNNDQRQQIKAAYQQAYGKSLEADLETVLTEDLKDLALALLMIPAQYDAQQVKQAMQGFGTDEDVLIEILASRSNEQIIEMKKAYKEAYQSELEDEIESDTRGDFEDALVSLCKGTRSDDTDVDKRQADWDAKALYEAGENKTGTDNAFFIEIFTTRSDAQLRRTFQRYTKYSDVDMMEALDSETSGHFEDCLTAIVKCAMNKPAFFAEKLNLAMEGSGTRTKTLIRVLVTRSELDLKKVVAEYKKKYGRPLQQDILAEASGAFETALLTLCGSDD</sequence>
<keyword evidence="6 7" id="KW-0111">Calcium/phospholipid-binding</keyword>
<dbReference type="FunFam" id="1.10.220.10:FF:000002">
    <property type="entry name" value="Annexin"/>
    <property type="match status" value="1"/>
</dbReference>
<protein>
    <recommendedName>
        <fullName evidence="7">Annexin</fullName>
    </recommendedName>
</protein>
<dbReference type="GO" id="GO:0001786">
    <property type="term" value="F:phosphatidylserine binding"/>
    <property type="evidence" value="ECO:0007669"/>
    <property type="project" value="TreeGrafter"/>
</dbReference>
<evidence type="ECO:0000256" key="1">
    <source>
        <dbReference type="ARBA" id="ARBA00007831"/>
    </source>
</evidence>
<evidence type="ECO:0000256" key="4">
    <source>
        <dbReference type="ARBA" id="ARBA00022837"/>
    </source>
</evidence>
<dbReference type="EMBL" id="JAERUA010000001">
    <property type="protein sequence ID" value="KAI1904925.1"/>
    <property type="molecule type" value="Genomic_DNA"/>
</dbReference>
<dbReference type="GO" id="GO:0005737">
    <property type="term" value="C:cytoplasm"/>
    <property type="evidence" value="ECO:0007669"/>
    <property type="project" value="TreeGrafter"/>
</dbReference>
<dbReference type="Pfam" id="PF00191">
    <property type="entry name" value="Annexin"/>
    <property type="match status" value="4"/>
</dbReference>
<keyword evidence="2" id="KW-0597">Phosphoprotein</keyword>
<dbReference type="GO" id="GO:0012506">
    <property type="term" value="C:vesicle membrane"/>
    <property type="evidence" value="ECO:0007669"/>
    <property type="project" value="TreeGrafter"/>
</dbReference>
<dbReference type="FunFam" id="1.10.220.10:FF:000005">
    <property type="entry name" value="Annexin"/>
    <property type="match status" value="1"/>
</dbReference>
<dbReference type="FunFam" id="1.10.220.10:FF:000003">
    <property type="entry name" value="Annexin"/>
    <property type="match status" value="1"/>
</dbReference>
<dbReference type="InterPro" id="IPR018502">
    <property type="entry name" value="Annexin_repeat"/>
</dbReference>
<reference evidence="8" key="1">
    <citation type="submission" date="2021-01" db="EMBL/GenBank/DDBJ databases">
        <authorList>
            <person name="Zahm M."/>
            <person name="Roques C."/>
            <person name="Cabau C."/>
            <person name="Klopp C."/>
            <person name="Donnadieu C."/>
            <person name="Jouanno E."/>
            <person name="Lampietro C."/>
            <person name="Louis A."/>
            <person name="Herpin A."/>
            <person name="Echchiki A."/>
            <person name="Berthelot C."/>
            <person name="Parey E."/>
            <person name="Roest-Crollius H."/>
            <person name="Braasch I."/>
            <person name="Postlethwait J."/>
            <person name="Bobe J."/>
            <person name="Montfort J."/>
            <person name="Bouchez O."/>
            <person name="Begum T."/>
            <person name="Mejri S."/>
            <person name="Adams A."/>
            <person name="Chen W.-J."/>
            <person name="Guiguen Y."/>
        </authorList>
    </citation>
    <scope>NUCLEOTIDE SEQUENCE</scope>
    <source>
        <tissue evidence="8">Blood</tissue>
    </source>
</reference>
<dbReference type="FunFam" id="1.10.220.10:FF:000001">
    <property type="entry name" value="Annexin"/>
    <property type="match status" value="1"/>
</dbReference>
<comment type="domain">
    <text evidence="7">A pair of annexin repeats may form one binding site for calcium and phospholipid.</text>
</comment>
<dbReference type="GO" id="GO:0007165">
    <property type="term" value="P:signal transduction"/>
    <property type="evidence" value="ECO:0007669"/>
    <property type="project" value="TreeGrafter"/>
</dbReference>
<dbReference type="PROSITE" id="PS00223">
    <property type="entry name" value="ANNEXIN_1"/>
    <property type="match status" value="3"/>
</dbReference>
<dbReference type="SUPFAM" id="SSF47874">
    <property type="entry name" value="Annexin"/>
    <property type="match status" value="1"/>
</dbReference>